<dbReference type="RefSeq" id="WP_116208340.1">
    <property type="nucleotide sequence ID" value="NZ_QUNR01000003.1"/>
</dbReference>
<dbReference type="InterPro" id="IPR024531">
    <property type="entry name" value="Erythronate-4-P_DHase_dimer"/>
</dbReference>
<comment type="caution">
    <text evidence="5">Lacks conserved residue(s) required for the propagation of feature annotation.</text>
</comment>
<dbReference type="InterPro" id="IPR020921">
    <property type="entry name" value="Erythronate-4-P_DHase"/>
</dbReference>
<dbReference type="InterPro" id="IPR029753">
    <property type="entry name" value="D-isomer_DH_CS"/>
</dbReference>
<feature type="binding site" evidence="5">
    <location>
        <position position="58"/>
    </location>
    <ligand>
        <name>substrate</name>
    </ligand>
</feature>
<evidence type="ECO:0000256" key="3">
    <source>
        <dbReference type="ARBA" id="ARBA00023027"/>
    </source>
</evidence>
<feature type="binding site" evidence="5">
    <location>
        <position position="254"/>
    </location>
    <ligand>
        <name>NAD(+)</name>
        <dbReference type="ChEBI" id="CHEBI:57540"/>
    </ligand>
</feature>
<dbReference type="InterPro" id="IPR006140">
    <property type="entry name" value="D-isomer_DH_NAD-bd"/>
</dbReference>
<sequence>MSHRMTVLADDMMPGVEACLAQWRDAQGQAPQFRLLRSDGRDLNAEYVQQAQLLLVRSITRVDAALLAQAPALRFVGSATIGQDHLDLDALAARAVAWSTAPGCNAQAVAEWVLATVLRQAARTPAMTLTQLRAKRVGVIGLGHVGQRVAALLSALGLQIYGCDPLLSAAERATRSVAGWQAIDALLASADIVCVHTPLTRSGPAPTWQMLNAQRLAQLQPGAWLINAGRGDVLDAPAFIEAQRADAQRVALLDVLPNEPLPAPELVAHCQQVSPHIAGHSLEGKWRGTWQICANAAAHFGYQQVGELADIIPVQAPPALTWPTAADPQAVAPYAELMAAVVDCAGDDARLRSALTEQPGQAAAFDALRKHYATRREIAAHRLSGVPNDSSAQQLLTALGFSC</sequence>
<dbReference type="PANTHER" id="PTHR10996">
    <property type="entry name" value="2-HYDROXYACID DEHYDROGENASE-RELATED"/>
    <property type="match status" value="1"/>
</dbReference>
<keyword evidence="2 5" id="KW-0560">Oxidoreductase</keyword>
<dbReference type="GO" id="GO:0016618">
    <property type="term" value="F:hydroxypyruvate reductase [NAD(P)H] activity"/>
    <property type="evidence" value="ECO:0007669"/>
    <property type="project" value="TreeGrafter"/>
</dbReference>
<evidence type="ECO:0000256" key="1">
    <source>
        <dbReference type="ARBA" id="ARBA00022490"/>
    </source>
</evidence>
<dbReference type="SUPFAM" id="SSF52283">
    <property type="entry name" value="Formate/glycerate dehydrogenase catalytic domain-like"/>
    <property type="match status" value="1"/>
</dbReference>
<evidence type="ECO:0000313" key="8">
    <source>
        <dbReference type="EMBL" id="REH37727.1"/>
    </source>
</evidence>
<organism evidence="8 9">
    <name type="scientific">Paraperlucidibaca baekdonensis</name>
    <dbReference type="NCBI Taxonomy" id="748120"/>
    <lineage>
        <taxon>Bacteria</taxon>
        <taxon>Pseudomonadati</taxon>
        <taxon>Pseudomonadota</taxon>
        <taxon>Gammaproteobacteria</taxon>
        <taxon>Moraxellales</taxon>
        <taxon>Moraxellaceae</taxon>
        <taxon>Paraperlucidibaca</taxon>
    </lineage>
</organism>
<comment type="function">
    <text evidence="5">Catalyzes the oxidation of erythronate-4-phosphate to 3-hydroxy-2-oxo-4-phosphonooxybutanoate.</text>
</comment>
<feature type="binding site" evidence="5">
    <location>
        <position position="164"/>
    </location>
    <ligand>
        <name>NAD(+)</name>
        <dbReference type="ChEBI" id="CHEBI:57540"/>
    </ligand>
</feature>
<comment type="subunit">
    <text evidence="5">Homodimer.</text>
</comment>
<dbReference type="GO" id="GO:0046983">
    <property type="term" value="F:protein dimerization activity"/>
    <property type="evidence" value="ECO:0007669"/>
    <property type="project" value="InterPro"/>
</dbReference>
<dbReference type="SUPFAM" id="SSF51735">
    <property type="entry name" value="NAD(P)-binding Rossmann-fold domains"/>
    <property type="match status" value="1"/>
</dbReference>
<evidence type="ECO:0000259" key="7">
    <source>
        <dbReference type="Pfam" id="PF11890"/>
    </source>
</evidence>
<dbReference type="Proteomes" id="UP000256774">
    <property type="component" value="Unassembled WGS sequence"/>
</dbReference>
<reference evidence="8 9" key="1">
    <citation type="submission" date="2018-08" db="EMBL/GenBank/DDBJ databases">
        <title>Genomic Encyclopedia of Type Strains, Phase IV (KMG-IV): sequencing the most valuable type-strain genomes for metagenomic binning, comparative biology and taxonomic classification.</title>
        <authorList>
            <person name="Goeker M."/>
        </authorList>
    </citation>
    <scope>NUCLEOTIDE SEQUENCE [LARGE SCALE GENOMIC DNA]</scope>
    <source>
        <strain evidence="8 9">DSM 26022</strain>
    </source>
</reference>
<comment type="similarity">
    <text evidence="5">Belongs to the D-isomer specific 2-hydroxyacid dehydrogenase family. PdxB subfamily.</text>
</comment>
<dbReference type="GO" id="GO:0030267">
    <property type="term" value="F:glyoxylate reductase (NADPH) activity"/>
    <property type="evidence" value="ECO:0007669"/>
    <property type="project" value="TreeGrafter"/>
</dbReference>
<comment type="catalytic activity">
    <reaction evidence="5">
        <text>4-phospho-D-erythronate + NAD(+) = (R)-3-hydroxy-2-oxo-4-phosphooxybutanoate + NADH + H(+)</text>
        <dbReference type="Rhea" id="RHEA:18829"/>
        <dbReference type="ChEBI" id="CHEBI:15378"/>
        <dbReference type="ChEBI" id="CHEBI:57540"/>
        <dbReference type="ChEBI" id="CHEBI:57945"/>
        <dbReference type="ChEBI" id="CHEBI:58538"/>
        <dbReference type="ChEBI" id="CHEBI:58766"/>
        <dbReference type="EC" id="1.1.1.290"/>
    </reaction>
</comment>
<feature type="binding site" evidence="5">
    <location>
        <position position="279"/>
    </location>
    <ligand>
        <name>NAD(+)</name>
        <dbReference type="ChEBI" id="CHEBI:57540"/>
    </ligand>
</feature>
<dbReference type="CDD" id="cd12158">
    <property type="entry name" value="ErythrP_dh"/>
    <property type="match status" value="1"/>
</dbReference>
<dbReference type="EC" id="1.1.1.290" evidence="5"/>
<dbReference type="Gene3D" id="3.40.50.720">
    <property type="entry name" value="NAD(P)-binding Rossmann-like Domain"/>
    <property type="match status" value="2"/>
</dbReference>
<dbReference type="UniPathway" id="UPA00244">
    <property type="reaction ID" value="UER00310"/>
</dbReference>
<feature type="domain" description="D-isomer specific 2-hydroxyacid dehydrogenase NAD-binding" evidence="6">
    <location>
        <begin position="123"/>
        <end position="278"/>
    </location>
</feature>
<dbReference type="PROSITE" id="PS00065">
    <property type="entry name" value="D_2_HYDROXYACID_DH_1"/>
    <property type="match status" value="1"/>
</dbReference>
<dbReference type="InterPro" id="IPR038251">
    <property type="entry name" value="PdxB_dimer_sf"/>
</dbReference>
<dbReference type="InterPro" id="IPR036291">
    <property type="entry name" value="NAD(P)-bd_dom_sf"/>
</dbReference>
<comment type="pathway">
    <text evidence="5">Cofactor biosynthesis; pyridoxine 5'-phosphate biosynthesis; pyridoxine 5'-phosphate from D-erythrose 4-phosphate: step 2/5.</text>
</comment>
<evidence type="ECO:0000256" key="5">
    <source>
        <dbReference type="HAMAP-Rule" id="MF_01825"/>
    </source>
</evidence>
<keyword evidence="3 5" id="KW-0520">NAD</keyword>
<dbReference type="AlphaFoldDB" id="A0A3E0H317"/>
<keyword evidence="9" id="KW-1185">Reference proteome</keyword>
<evidence type="ECO:0000256" key="2">
    <source>
        <dbReference type="ARBA" id="ARBA00023002"/>
    </source>
</evidence>
<feature type="active site" evidence="5">
    <location>
        <position position="230"/>
    </location>
</feature>
<dbReference type="GO" id="GO:0033711">
    <property type="term" value="F:4-phosphoerythronate dehydrogenase activity"/>
    <property type="evidence" value="ECO:0007669"/>
    <property type="project" value="UniProtKB-EC"/>
</dbReference>
<dbReference type="Pfam" id="PF11890">
    <property type="entry name" value="DUF3410"/>
    <property type="match status" value="1"/>
</dbReference>
<dbReference type="InterPro" id="IPR029752">
    <property type="entry name" value="D-isomer_DH_CS1"/>
</dbReference>
<dbReference type="GO" id="GO:0051287">
    <property type="term" value="F:NAD binding"/>
    <property type="evidence" value="ECO:0007669"/>
    <property type="project" value="InterPro"/>
</dbReference>
<dbReference type="PROSITE" id="PS00671">
    <property type="entry name" value="D_2_HYDROXYACID_DH_3"/>
    <property type="match status" value="1"/>
</dbReference>
<dbReference type="EMBL" id="QUNR01000003">
    <property type="protein sequence ID" value="REH37727.1"/>
    <property type="molecule type" value="Genomic_DNA"/>
</dbReference>
<comment type="subcellular location">
    <subcellularLocation>
        <location evidence="5">Cytoplasm</location>
    </subcellularLocation>
</comment>
<proteinExistence type="inferred from homology"/>
<dbReference type="GO" id="GO:0008615">
    <property type="term" value="P:pyridoxine biosynthetic process"/>
    <property type="evidence" value="ECO:0007669"/>
    <property type="project" value="UniProtKB-UniRule"/>
</dbReference>
<dbReference type="HAMAP" id="MF_01825">
    <property type="entry name" value="PdxB"/>
    <property type="match status" value="1"/>
</dbReference>
<keyword evidence="4 5" id="KW-0664">Pyridoxine biosynthesis</keyword>
<evidence type="ECO:0000256" key="4">
    <source>
        <dbReference type="ARBA" id="ARBA00023096"/>
    </source>
</evidence>
<evidence type="ECO:0000259" key="6">
    <source>
        <dbReference type="Pfam" id="PF02826"/>
    </source>
</evidence>
<gene>
    <name evidence="5" type="primary">pdxB</name>
    <name evidence="8" type="ORF">DFR26_1508</name>
</gene>
<keyword evidence="1 5" id="KW-0963">Cytoplasm</keyword>
<dbReference type="Gene3D" id="3.30.1370.170">
    <property type="match status" value="1"/>
</dbReference>
<feature type="active site" evidence="5">
    <location>
        <position position="259"/>
    </location>
</feature>
<name>A0A3E0H317_9GAMM</name>
<feature type="binding site" evidence="5">
    <location>
        <position position="80"/>
    </location>
    <ligand>
        <name>substrate</name>
    </ligand>
</feature>
<dbReference type="OrthoDB" id="9770208at2"/>
<dbReference type="InterPro" id="IPR050223">
    <property type="entry name" value="D-isomer_2-hydroxyacid_DH"/>
</dbReference>
<protein>
    <recommendedName>
        <fullName evidence="5">Erythronate-4-phosphate dehydrogenase</fullName>
        <ecNumber evidence="5">1.1.1.290</ecNumber>
    </recommendedName>
</protein>
<evidence type="ECO:0000313" key="9">
    <source>
        <dbReference type="Proteomes" id="UP000256774"/>
    </source>
</evidence>
<feature type="active site" description="Proton donor" evidence="5">
    <location>
        <position position="276"/>
    </location>
</feature>
<comment type="caution">
    <text evidence="8">The sequence shown here is derived from an EMBL/GenBank/DDBJ whole genome shotgun (WGS) entry which is preliminary data.</text>
</comment>
<feature type="domain" description="Erythronate-4-phosphate dehydrogenase dimerisation" evidence="7">
    <location>
        <begin position="334"/>
        <end position="400"/>
    </location>
</feature>
<feature type="binding site" evidence="5">
    <location>
        <position position="197"/>
    </location>
    <ligand>
        <name>NAD(+)</name>
        <dbReference type="ChEBI" id="CHEBI:57540"/>
    </ligand>
</feature>
<dbReference type="Pfam" id="PF02826">
    <property type="entry name" value="2-Hacid_dh_C"/>
    <property type="match status" value="1"/>
</dbReference>
<accession>A0A3E0H317</accession>
<dbReference type="GO" id="GO:0005829">
    <property type="term" value="C:cytosol"/>
    <property type="evidence" value="ECO:0007669"/>
    <property type="project" value="TreeGrafter"/>
</dbReference>
<dbReference type="PANTHER" id="PTHR10996:SF178">
    <property type="entry name" value="2-HYDROXYACID DEHYDROGENASE YGL185C-RELATED"/>
    <property type="match status" value="1"/>
</dbReference>